<dbReference type="AlphaFoldDB" id="A0A2A3Z394"/>
<dbReference type="InterPro" id="IPR052892">
    <property type="entry name" value="NA-targeting_endonuclease"/>
</dbReference>
<dbReference type="Pfam" id="PF01844">
    <property type="entry name" value="HNH"/>
    <property type="match status" value="1"/>
</dbReference>
<proteinExistence type="predicted"/>
<feature type="domain" description="HNH nuclease" evidence="1">
    <location>
        <begin position="54"/>
        <end position="103"/>
    </location>
</feature>
<organism evidence="2 3">
    <name type="scientific">Brevibacterium aurantiacum</name>
    <dbReference type="NCBI Taxonomy" id="273384"/>
    <lineage>
        <taxon>Bacteria</taxon>
        <taxon>Bacillati</taxon>
        <taxon>Actinomycetota</taxon>
        <taxon>Actinomycetes</taxon>
        <taxon>Micrococcales</taxon>
        <taxon>Brevibacteriaceae</taxon>
        <taxon>Brevibacterium</taxon>
    </lineage>
</organism>
<dbReference type="GO" id="GO:0003676">
    <property type="term" value="F:nucleic acid binding"/>
    <property type="evidence" value="ECO:0007669"/>
    <property type="project" value="InterPro"/>
</dbReference>
<dbReference type="Proteomes" id="UP000217564">
    <property type="component" value="Unassembled WGS sequence"/>
</dbReference>
<evidence type="ECO:0000259" key="1">
    <source>
        <dbReference type="SMART" id="SM00507"/>
    </source>
</evidence>
<dbReference type="PANTHER" id="PTHR33877:SF2">
    <property type="entry name" value="OS07G0170200 PROTEIN"/>
    <property type="match status" value="1"/>
</dbReference>
<dbReference type="GO" id="GO:0004519">
    <property type="term" value="F:endonuclease activity"/>
    <property type="evidence" value="ECO:0007669"/>
    <property type="project" value="InterPro"/>
</dbReference>
<gene>
    <name evidence="2" type="ORF">CIK64_14060</name>
</gene>
<protein>
    <recommendedName>
        <fullName evidence="1">HNH nuclease domain-containing protein</fullName>
    </recommendedName>
</protein>
<dbReference type="Gene3D" id="1.10.30.50">
    <property type="match status" value="1"/>
</dbReference>
<dbReference type="EMBL" id="NRGP01000019">
    <property type="protein sequence ID" value="PCC45845.1"/>
    <property type="molecule type" value="Genomic_DNA"/>
</dbReference>
<sequence length="137" mass="14972">MAKRHTQTMLHRGVATVHTVETDRLFGPFEDPASIALIRQIDLAVFQRTGAVPYSRRALAIRDRGRCGYCGGLGDTMDHIMPKSRGGPASWTNAVLACRACNGRKADRTPEEAGMPLLVAPYAPTFLDIYDPKGEMA</sequence>
<comment type="caution">
    <text evidence="2">The sequence shown here is derived from an EMBL/GenBank/DDBJ whole genome shotgun (WGS) entry which is preliminary data.</text>
</comment>
<dbReference type="GO" id="GO:0008270">
    <property type="term" value="F:zinc ion binding"/>
    <property type="evidence" value="ECO:0007669"/>
    <property type="project" value="InterPro"/>
</dbReference>
<dbReference type="CDD" id="cd00085">
    <property type="entry name" value="HNHc"/>
    <property type="match status" value="1"/>
</dbReference>
<dbReference type="InterPro" id="IPR003615">
    <property type="entry name" value="HNH_nuc"/>
</dbReference>
<evidence type="ECO:0000313" key="3">
    <source>
        <dbReference type="Proteomes" id="UP000217564"/>
    </source>
</evidence>
<reference evidence="2 3" key="1">
    <citation type="journal article" date="2017" name="Elife">
        <title>Extensive horizontal gene transfer in cheese-associated bacteria.</title>
        <authorList>
            <person name="Bonham K.S."/>
            <person name="Wolfe B.E."/>
            <person name="Dutton R.J."/>
        </authorList>
    </citation>
    <scope>NUCLEOTIDE SEQUENCE [LARGE SCALE GENOMIC DNA]</scope>
    <source>
        <strain evidence="2 3">947_7</strain>
    </source>
</reference>
<dbReference type="PANTHER" id="PTHR33877">
    <property type="entry name" value="SLL1193 PROTEIN"/>
    <property type="match status" value="1"/>
</dbReference>
<name>A0A2A3Z394_BREAU</name>
<dbReference type="SMART" id="SM00507">
    <property type="entry name" value="HNHc"/>
    <property type="match status" value="1"/>
</dbReference>
<accession>A0A2A3Z394</accession>
<evidence type="ECO:0000313" key="2">
    <source>
        <dbReference type="EMBL" id="PCC45845.1"/>
    </source>
</evidence>
<dbReference type="InterPro" id="IPR002711">
    <property type="entry name" value="HNH"/>
</dbReference>